<organism evidence="3 4">
    <name type="scientific">Desulfotignum phosphitoxidans DSM 13687</name>
    <dbReference type="NCBI Taxonomy" id="1286635"/>
    <lineage>
        <taxon>Bacteria</taxon>
        <taxon>Pseudomonadati</taxon>
        <taxon>Thermodesulfobacteriota</taxon>
        <taxon>Desulfobacteria</taxon>
        <taxon>Desulfobacterales</taxon>
        <taxon>Desulfobacteraceae</taxon>
        <taxon>Desulfotignum</taxon>
    </lineage>
</organism>
<dbReference type="SUPFAM" id="SSF53756">
    <property type="entry name" value="UDP-Glycosyltransferase/glycogen phosphorylase"/>
    <property type="match status" value="1"/>
</dbReference>
<keyword evidence="3" id="KW-0808">Transferase</keyword>
<reference evidence="3 4" key="1">
    <citation type="journal article" date="2013" name="Genome Announc.">
        <title>Draft Genome Sequence of Desulfotignum phosphitoxidans DSM 13687 Strain FiPS-3.</title>
        <authorList>
            <person name="Poehlein A."/>
            <person name="Daniel R."/>
            <person name="Simeonova D.D."/>
        </authorList>
    </citation>
    <scope>NUCLEOTIDE SEQUENCE [LARGE SCALE GENOMIC DNA]</scope>
    <source>
        <strain evidence="3 4">DSM 13687</strain>
    </source>
</reference>
<dbReference type="Proteomes" id="UP000014216">
    <property type="component" value="Unassembled WGS sequence"/>
</dbReference>
<feature type="domain" description="Glycosyl transferase family 1" evidence="1">
    <location>
        <begin position="208"/>
        <end position="357"/>
    </location>
</feature>
<comment type="caution">
    <text evidence="3">The sequence shown here is derived from an EMBL/GenBank/DDBJ whole genome shotgun (WGS) entry which is preliminary data.</text>
</comment>
<dbReference type="InterPro" id="IPR028098">
    <property type="entry name" value="Glyco_trans_4-like_N"/>
</dbReference>
<evidence type="ECO:0000259" key="1">
    <source>
        <dbReference type="Pfam" id="PF00534"/>
    </source>
</evidence>
<dbReference type="PANTHER" id="PTHR12526">
    <property type="entry name" value="GLYCOSYLTRANSFERASE"/>
    <property type="match status" value="1"/>
</dbReference>
<name>S0G0C4_9BACT</name>
<accession>S0G0C4</accession>
<dbReference type="AlphaFoldDB" id="S0G0C4"/>
<dbReference type="Gene3D" id="3.40.50.2000">
    <property type="entry name" value="Glycogen Phosphorylase B"/>
    <property type="match status" value="2"/>
</dbReference>
<sequence>MALSRLELQFGNFILRIPKKYRFKIMNIAFFVSSLSFGGAEKQAVSDANLVGSSDLEYVDQVYLITFRSGALLPMVDSDVTHVILEKKNYVHSAFRLAAMIKKEKIDVIHASLFASMTIAALASLITPVKVIWHFHSHEYDIPLKSRLAFRWLARLAGVKKILFVNRELMAHFCFLDFPKEKQVVLYNHSELVPVSASAGTSDKIVHIGYLGRVVDLKRVAYLVDLARYLTEQKKFHGFQIHVVGDGDARDKIMTQVEQAGLAKYFVFHGFQSDVQAYYSRFDLFVNPSSEECLCMSMIDAGIMGLPVVAFDVGGNNEIVINDQTGYIVSDKDGFFSRCFELIQDSEKRKQYGEAAKYHCKEQFGKDRHLAELRQLHEAFL</sequence>
<dbReference type="Pfam" id="PF00534">
    <property type="entry name" value="Glycos_transf_1"/>
    <property type="match status" value="1"/>
</dbReference>
<keyword evidence="4" id="KW-1185">Reference proteome</keyword>
<gene>
    <name evidence="3" type="primary">wbbG</name>
    <name evidence="3" type="ORF">Dpo_13c00600</name>
</gene>
<dbReference type="EMBL" id="APJX01000013">
    <property type="protein sequence ID" value="EMS77662.1"/>
    <property type="molecule type" value="Genomic_DNA"/>
</dbReference>
<evidence type="ECO:0000259" key="2">
    <source>
        <dbReference type="Pfam" id="PF13439"/>
    </source>
</evidence>
<protein>
    <submittedName>
        <fullName evidence="3">Glycosyl transferase WbbG</fullName>
    </submittedName>
</protein>
<dbReference type="Pfam" id="PF13439">
    <property type="entry name" value="Glyco_transf_4"/>
    <property type="match status" value="1"/>
</dbReference>
<feature type="domain" description="Glycosyltransferase subfamily 4-like N-terminal" evidence="2">
    <location>
        <begin position="84"/>
        <end position="188"/>
    </location>
</feature>
<evidence type="ECO:0000313" key="4">
    <source>
        <dbReference type="Proteomes" id="UP000014216"/>
    </source>
</evidence>
<dbReference type="GO" id="GO:0016757">
    <property type="term" value="F:glycosyltransferase activity"/>
    <property type="evidence" value="ECO:0007669"/>
    <property type="project" value="UniProtKB-ARBA"/>
</dbReference>
<dbReference type="PANTHER" id="PTHR12526:SF627">
    <property type="entry name" value="D-RHAMNOSYLTRANSFERASE WBPZ"/>
    <property type="match status" value="1"/>
</dbReference>
<dbReference type="InterPro" id="IPR001296">
    <property type="entry name" value="Glyco_trans_1"/>
</dbReference>
<proteinExistence type="predicted"/>
<evidence type="ECO:0000313" key="3">
    <source>
        <dbReference type="EMBL" id="EMS77662.1"/>
    </source>
</evidence>